<dbReference type="RefSeq" id="WP_040053165.1">
    <property type="nucleotide sequence ID" value="NZ_FCNV02000001.1"/>
</dbReference>
<evidence type="ECO:0000313" key="3">
    <source>
        <dbReference type="Proteomes" id="UP000198263"/>
    </source>
</evidence>
<keyword evidence="3" id="KW-1185">Reference proteome</keyword>
<evidence type="ECO:0000259" key="1">
    <source>
        <dbReference type="Pfam" id="PF01510"/>
    </source>
</evidence>
<sequence>MASDYNISHWTKTRTSSESSRTSAISIAVNNRGATRQAIITALARSGYSLIERSSWHAIPPRGVLRESHWDYHDIVLHHAGRSYSCGAPSIQEMQRVQAEDMGRSPPFNDAGYHYAISCQGEIYEARDIRFTGEHVAGDNTGKIGIVFLANLVQAGEAYQQEYGRLSFIDKLRNIGGIVTDRTVLWHDEPTHAQVMACRALCSVLMEFFNVERLGGHREYQQIATHKGRACPGNLGMDIVKLLRSELSLSAPRG</sequence>
<accession>A0A658QQU0</accession>
<dbReference type="InterPro" id="IPR002502">
    <property type="entry name" value="Amidase_domain"/>
</dbReference>
<feature type="domain" description="N-acetylmuramoyl-L-alanine amidase" evidence="1">
    <location>
        <begin position="75"/>
        <end position="234"/>
    </location>
</feature>
<dbReference type="InterPro" id="IPR015510">
    <property type="entry name" value="PGRP"/>
</dbReference>
<dbReference type="Proteomes" id="UP000198263">
    <property type="component" value="Unassembled WGS sequence"/>
</dbReference>
<name>A0A658QQU0_9BURK</name>
<protein>
    <submittedName>
        <fullName evidence="2">N-acetylmuramoyl-L-alanine amidase</fullName>
    </submittedName>
</protein>
<dbReference type="PANTHER" id="PTHR11022">
    <property type="entry name" value="PEPTIDOGLYCAN RECOGNITION PROTEIN"/>
    <property type="match status" value="1"/>
</dbReference>
<reference evidence="2 3" key="1">
    <citation type="submission" date="2016-01" db="EMBL/GenBank/DDBJ databases">
        <authorList>
            <person name="Peeters C."/>
        </authorList>
    </citation>
    <scope>NUCLEOTIDE SEQUENCE [LARGE SCALE GENOMIC DNA]</scope>
    <source>
        <strain evidence="2">LMG 29315</strain>
    </source>
</reference>
<evidence type="ECO:0000313" key="2">
    <source>
        <dbReference type="EMBL" id="SAL11657.1"/>
    </source>
</evidence>
<dbReference type="AlphaFoldDB" id="A0A658QQU0"/>
<dbReference type="CDD" id="cd06583">
    <property type="entry name" value="PGRP"/>
    <property type="match status" value="1"/>
</dbReference>
<dbReference type="InterPro" id="IPR036505">
    <property type="entry name" value="Amidase/PGRP_sf"/>
</dbReference>
<dbReference type="EMBL" id="FCNV02000001">
    <property type="protein sequence ID" value="SAL11657.1"/>
    <property type="molecule type" value="Genomic_DNA"/>
</dbReference>
<dbReference type="GO" id="GO:0008745">
    <property type="term" value="F:N-acetylmuramoyl-L-alanine amidase activity"/>
    <property type="evidence" value="ECO:0007669"/>
    <property type="project" value="InterPro"/>
</dbReference>
<dbReference type="GO" id="GO:0009253">
    <property type="term" value="P:peptidoglycan catabolic process"/>
    <property type="evidence" value="ECO:0007669"/>
    <property type="project" value="InterPro"/>
</dbReference>
<gene>
    <name evidence="2" type="ORF">AWB72_00347</name>
</gene>
<organism evidence="2 3">
    <name type="scientific">Caballeronia concitans</name>
    <dbReference type="NCBI Taxonomy" id="1777133"/>
    <lineage>
        <taxon>Bacteria</taxon>
        <taxon>Pseudomonadati</taxon>
        <taxon>Pseudomonadota</taxon>
        <taxon>Betaproteobacteria</taxon>
        <taxon>Burkholderiales</taxon>
        <taxon>Burkholderiaceae</taxon>
        <taxon>Caballeronia</taxon>
    </lineage>
</organism>
<dbReference type="SUPFAM" id="SSF55846">
    <property type="entry name" value="N-acetylmuramoyl-L-alanine amidase-like"/>
    <property type="match status" value="1"/>
</dbReference>
<proteinExistence type="predicted"/>
<comment type="caution">
    <text evidence="2">The sequence shown here is derived from an EMBL/GenBank/DDBJ whole genome shotgun (WGS) entry which is preliminary data.</text>
</comment>
<dbReference type="PANTHER" id="PTHR11022:SF41">
    <property type="entry name" value="PEPTIDOGLYCAN-RECOGNITION PROTEIN LC-RELATED"/>
    <property type="match status" value="1"/>
</dbReference>
<dbReference type="Gene3D" id="3.40.80.10">
    <property type="entry name" value="Peptidoglycan recognition protein-like"/>
    <property type="match status" value="1"/>
</dbReference>
<dbReference type="Pfam" id="PF01510">
    <property type="entry name" value="Amidase_2"/>
    <property type="match status" value="1"/>
</dbReference>